<feature type="region of interest" description="Disordered" evidence="1">
    <location>
        <begin position="1"/>
        <end position="35"/>
    </location>
</feature>
<evidence type="ECO:0000256" key="1">
    <source>
        <dbReference type="SAM" id="MobiDB-lite"/>
    </source>
</evidence>
<proteinExistence type="predicted"/>
<comment type="caution">
    <text evidence="2">The sequence shown here is derived from an EMBL/GenBank/DDBJ whole genome shotgun (WGS) entry which is preliminary data.</text>
</comment>
<protein>
    <submittedName>
        <fullName evidence="2">Uncharacterized protein</fullName>
    </submittedName>
</protein>
<dbReference type="AlphaFoldDB" id="A0A369ADT1"/>
<gene>
    <name evidence="2" type="ORF">DFR45_11535</name>
</gene>
<evidence type="ECO:0000313" key="3">
    <source>
        <dbReference type="Proteomes" id="UP000252174"/>
    </source>
</evidence>
<feature type="non-terminal residue" evidence="2">
    <location>
        <position position="35"/>
    </location>
</feature>
<dbReference type="Proteomes" id="UP000252174">
    <property type="component" value="Unassembled WGS sequence"/>
</dbReference>
<dbReference type="EMBL" id="QPJU01000015">
    <property type="protein sequence ID" value="RCX07341.1"/>
    <property type="molecule type" value="Genomic_DNA"/>
</dbReference>
<reference evidence="2 3" key="1">
    <citation type="submission" date="2018-07" db="EMBL/GenBank/DDBJ databases">
        <title>Genomic Encyclopedia of Type Strains, Phase IV (KMG-IV): sequencing the most valuable type-strain genomes for metagenomic binning, comparative biology and taxonomic classification.</title>
        <authorList>
            <person name="Goeker M."/>
        </authorList>
    </citation>
    <scope>NUCLEOTIDE SEQUENCE [LARGE SCALE GENOMIC DNA]</scope>
    <source>
        <strain evidence="2 3">DSM 100911</strain>
    </source>
</reference>
<organism evidence="2 3">
    <name type="scientific">Extensimonas vulgaris</name>
    <dbReference type="NCBI Taxonomy" id="1031594"/>
    <lineage>
        <taxon>Bacteria</taxon>
        <taxon>Pseudomonadati</taxon>
        <taxon>Pseudomonadota</taxon>
        <taxon>Betaproteobacteria</taxon>
        <taxon>Burkholderiales</taxon>
        <taxon>Comamonadaceae</taxon>
        <taxon>Extensimonas</taxon>
    </lineage>
</organism>
<sequence>MKLVPPKKTPPKPKARGELQEEPDDDLLSHGEPHY</sequence>
<keyword evidence="3" id="KW-1185">Reference proteome</keyword>
<evidence type="ECO:0000313" key="2">
    <source>
        <dbReference type="EMBL" id="RCX07341.1"/>
    </source>
</evidence>
<accession>A0A369ADT1</accession>
<name>A0A369ADT1_9BURK</name>